<dbReference type="Pfam" id="PF01428">
    <property type="entry name" value="zf-AN1"/>
    <property type="match status" value="1"/>
</dbReference>
<dbReference type="Gene3D" id="4.10.1110.10">
    <property type="entry name" value="AN1-like Zinc finger"/>
    <property type="match status" value="1"/>
</dbReference>
<name>A0A8S1GNW2_9PELO</name>
<evidence type="ECO:0000259" key="6">
    <source>
        <dbReference type="PROSITE" id="PS51036"/>
    </source>
</evidence>
<evidence type="ECO:0000259" key="7">
    <source>
        <dbReference type="PROSITE" id="PS51039"/>
    </source>
</evidence>
<gene>
    <name evidence="8" type="ORF">CAUJ_LOCUS377</name>
</gene>
<dbReference type="PROSITE" id="PS51039">
    <property type="entry name" value="ZF_AN1"/>
    <property type="match status" value="1"/>
</dbReference>
<accession>A0A8S1GNW2</accession>
<feature type="domain" description="A20-type" evidence="6">
    <location>
        <begin position="16"/>
        <end position="50"/>
    </location>
</feature>
<dbReference type="Proteomes" id="UP000835052">
    <property type="component" value="Unassembled WGS sequence"/>
</dbReference>
<evidence type="ECO:0000256" key="5">
    <source>
        <dbReference type="SAM" id="MobiDB-lite"/>
    </source>
</evidence>
<dbReference type="InterPro" id="IPR000058">
    <property type="entry name" value="Znf_AN1"/>
</dbReference>
<dbReference type="GO" id="GO:0003677">
    <property type="term" value="F:DNA binding"/>
    <property type="evidence" value="ECO:0007669"/>
    <property type="project" value="InterPro"/>
</dbReference>
<dbReference type="InterPro" id="IPR035896">
    <property type="entry name" value="AN1-like_Znf"/>
</dbReference>
<keyword evidence="3" id="KW-0862">Zinc</keyword>
<dbReference type="SMART" id="SM00154">
    <property type="entry name" value="ZnF_AN1"/>
    <property type="match status" value="1"/>
</dbReference>
<dbReference type="PANTHER" id="PTHR10634">
    <property type="entry name" value="AN1-TYPE ZINC FINGER PROTEIN"/>
    <property type="match status" value="1"/>
</dbReference>
<feature type="domain" description="AN1-type" evidence="7">
    <location>
        <begin position="130"/>
        <end position="176"/>
    </location>
</feature>
<dbReference type="PROSITE" id="PS51036">
    <property type="entry name" value="ZF_A20"/>
    <property type="match status" value="1"/>
</dbReference>
<dbReference type="GO" id="GO:0008270">
    <property type="term" value="F:zinc ion binding"/>
    <property type="evidence" value="ECO:0007669"/>
    <property type="project" value="UniProtKB-KW"/>
</dbReference>
<dbReference type="OrthoDB" id="428577at2759"/>
<comment type="caution">
    <text evidence="8">The sequence shown here is derived from an EMBL/GenBank/DDBJ whole genome shotgun (WGS) entry which is preliminary data.</text>
</comment>
<feature type="compositionally biased region" description="Polar residues" evidence="5">
    <location>
        <begin position="8"/>
        <end position="20"/>
    </location>
</feature>
<dbReference type="InterPro" id="IPR050652">
    <property type="entry name" value="AN1_A20_ZnFinger"/>
</dbReference>
<evidence type="ECO:0000313" key="9">
    <source>
        <dbReference type="Proteomes" id="UP000835052"/>
    </source>
</evidence>
<keyword evidence="1" id="KW-0479">Metal-binding</keyword>
<keyword evidence="2 4" id="KW-0863">Zinc-finger</keyword>
<dbReference type="AlphaFoldDB" id="A0A8S1GNW2"/>
<organism evidence="8 9">
    <name type="scientific">Caenorhabditis auriculariae</name>
    <dbReference type="NCBI Taxonomy" id="2777116"/>
    <lineage>
        <taxon>Eukaryota</taxon>
        <taxon>Metazoa</taxon>
        <taxon>Ecdysozoa</taxon>
        <taxon>Nematoda</taxon>
        <taxon>Chromadorea</taxon>
        <taxon>Rhabditida</taxon>
        <taxon>Rhabditina</taxon>
        <taxon>Rhabditomorpha</taxon>
        <taxon>Rhabditoidea</taxon>
        <taxon>Rhabditidae</taxon>
        <taxon>Peloderinae</taxon>
        <taxon>Caenorhabditis</taxon>
    </lineage>
</organism>
<dbReference type="PANTHER" id="PTHR10634:SF149">
    <property type="entry name" value="AN1-TYPE DOMAIN-CONTAINING PROTEIN-RELATED"/>
    <property type="match status" value="1"/>
</dbReference>
<evidence type="ECO:0000313" key="8">
    <source>
        <dbReference type="EMBL" id="CAD6184458.1"/>
    </source>
</evidence>
<dbReference type="SMART" id="SM00259">
    <property type="entry name" value="ZnF_A20"/>
    <property type="match status" value="1"/>
</dbReference>
<protein>
    <submittedName>
        <fullName evidence="8">Uncharacterized protein</fullName>
    </submittedName>
</protein>
<feature type="region of interest" description="Disordered" evidence="5">
    <location>
        <begin position="1"/>
        <end position="20"/>
    </location>
</feature>
<evidence type="ECO:0000256" key="4">
    <source>
        <dbReference type="PROSITE-ProRule" id="PRU00449"/>
    </source>
</evidence>
<proteinExistence type="predicted"/>
<dbReference type="SUPFAM" id="SSF118310">
    <property type="entry name" value="AN1-like Zinc finger"/>
    <property type="match status" value="1"/>
</dbReference>
<reference evidence="8" key="1">
    <citation type="submission" date="2020-10" db="EMBL/GenBank/DDBJ databases">
        <authorList>
            <person name="Kikuchi T."/>
        </authorList>
    </citation>
    <scope>NUCLEOTIDE SEQUENCE</scope>
    <source>
        <strain evidence="8">NKZ352</strain>
    </source>
</reference>
<evidence type="ECO:0000256" key="1">
    <source>
        <dbReference type="ARBA" id="ARBA00022723"/>
    </source>
</evidence>
<keyword evidence="9" id="KW-1185">Reference proteome</keyword>
<dbReference type="FunFam" id="4.10.1110.10:FF:000001">
    <property type="entry name" value="Zinc finger AN1-type containing 6"/>
    <property type="match status" value="1"/>
</dbReference>
<dbReference type="InterPro" id="IPR002653">
    <property type="entry name" value="Znf_A20"/>
</dbReference>
<sequence>MWGRRSGQMENEQQQPSSTSVCRAGCGFYGSSATEGYCSKCFKDTIKRTQDTARLSSPVMASMMATSSNNESPITPELESCAKAALASSEVTAKLESDEAVNILANPSSACNAESIIAAPSNGSDVVAPVKKANRCASCKKRVGLTGFTCRCGGLYCGEHRYDKAHNCQFDYKTHEREAIRKNNPVVVSDKVQRI</sequence>
<evidence type="ECO:0000256" key="2">
    <source>
        <dbReference type="ARBA" id="ARBA00022771"/>
    </source>
</evidence>
<dbReference type="Pfam" id="PF01754">
    <property type="entry name" value="zf-A20"/>
    <property type="match status" value="1"/>
</dbReference>
<dbReference type="SUPFAM" id="SSF57716">
    <property type="entry name" value="Glucocorticoid receptor-like (DNA-binding domain)"/>
    <property type="match status" value="1"/>
</dbReference>
<dbReference type="Gene3D" id="1.20.5.4770">
    <property type="match status" value="1"/>
</dbReference>
<dbReference type="EMBL" id="CAJGYM010000001">
    <property type="protein sequence ID" value="CAD6184458.1"/>
    <property type="molecule type" value="Genomic_DNA"/>
</dbReference>
<evidence type="ECO:0000256" key="3">
    <source>
        <dbReference type="ARBA" id="ARBA00022833"/>
    </source>
</evidence>